<protein>
    <submittedName>
        <fullName evidence="1">Uncharacterized protein</fullName>
    </submittedName>
</protein>
<name>A0A1X7LZZ3_9BURK</name>
<proteinExistence type="predicted"/>
<dbReference type="AlphaFoldDB" id="A0A1X7LZZ3"/>
<organism evidence="1 2">
    <name type="scientific">Paraburkholderia susongensis</name>
    <dbReference type="NCBI Taxonomy" id="1515439"/>
    <lineage>
        <taxon>Bacteria</taxon>
        <taxon>Pseudomonadati</taxon>
        <taxon>Pseudomonadota</taxon>
        <taxon>Betaproteobacteria</taxon>
        <taxon>Burkholderiales</taxon>
        <taxon>Burkholderiaceae</taxon>
        <taxon>Paraburkholderia</taxon>
    </lineage>
</organism>
<sequence>MLPLSERSTEHFKATQPDTRLDLGRILKARQVISRVFRDTPQFDCPALGDLLGCELVIKLDDREPDRMLQGARG</sequence>
<gene>
    <name evidence="1" type="ORF">SAMN06265784_11372</name>
</gene>
<dbReference type="RefSeq" id="WP_208626265.1">
    <property type="nucleotide sequence ID" value="NZ_FXAT01000013.1"/>
</dbReference>
<dbReference type="EMBL" id="FXAT01000013">
    <property type="protein sequence ID" value="SMG59496.1"/>
    <property type="molecule type" value="Genomic_DNA"/>
</dbReference>
<dbReference type="SUPFAM" id="SSF53686">
    <property type="entry name" value="Tryptophan synthase beta subunit-like PLP-dependent enzymes"/>
    <property type="match status" value="1"/>
</dbReference>
<dbReference type="InterPro" id="IPR036052">
    <property type="entry name" value="TrpB-like_PALP_sf"/>
</dbReference>
<evidence type="ECO:0000313" key="1">
    <source>
        <dbReference type="EMBL" id="SMG59496.1"/>
    </source>
</evidence>
<reference evidence="2" key="1">
    <citation type="submission" date="2017-04" db="EMBL/GenBank/DDBJ databases">
        <authorList>
            <person name="Varghese N."/>
            <person name="Submissions S."/>
        </authorList>
    </citation>
    <scope>NUCLEOTIDE SEQUENCE [LARGE SCALE GENOMIC DNA]</scope>
    <source>
        <strain evidence="2">LMG 29540</strain>
    </source>
</reference>
<dbReference type="Proteomes" id="UP000193228">
    <property type="component" value="Unassembled WGS sequence"/>
</dbReference>
<evidence type="ECO:0000313" key="2">
    <source>
        <dbReference type="Proteomes" id="UP000193228"/>
    </source>
</evidence>
<keyword evidence="2" id="KW-1185">Reference proteome</keyword>
<dbReference type="STRING" id="1515439.SAMN06265784_11372"/>
<accession>A0A1X7LZZ3</accession>